<proteinExistence type="predicted"/>
<accession>A0A813XKE7</accession>
<gene>
    <name evidence="1" type="ORF">EDS130_LOCUS8614</name>
</gene>
<dbReference type="Proteomes" id="UP000663852">
    <property type="component" value="Unassembled WGS sequence"/>
</dbReference>
<dbReference type="AlphaFoldDB" id="A0A813XKE7"/>
<protein>
    <submittedName>
        <fullName evidence="1">Uncharacterized protein</fullName>
    </submittedName>
</protein>
<evidence type="ECO:0000313" key="2">
    <source>
        <dbReference type="Proteomes" id="UP000663852"/>
    </source>
</evidence>
<evidence type="ECO:0000313" key="1">
    <source>
        <dbReference type="EMBL" id="CAF0877488.1"/>
    </source>
</evidence>
<name>A0A813XKE7_ADIRI</name>
<sequence>MVVQEHRQGRPRTERNRTKLLSTTFYARRGKKSHISLSLSIKDIYANFIGICRLVTVYISIIKTSPIFT</sequence>
<organism evidence="1 2">
    <name type="scientific">Adineta ricciae</name>
    <name type="common">Rotifer</name>
    <dbReference type="NCBI Taxonomy" id="249248"/>
    <lineage>
        <taxon>Eukaryota</taxon>
        <taxon>Metazoa</taxon>
        <taxon>Spiralia</taxon>
        <taxon>Gnathifera</taxon>
        <taxon>Rotifera</taxon>
        <taxon>Eurotatoria</taxon>
        <taxon>Bdelloidea</taxon>
        <taxon>Adinetida</taxon>
        <taxon>Adinetidae</taxon>
        <taxon>Adineta</taxon>
    </lineage>
</organism>
<dbReference type="EMBL" id="CAJNOJ010000028">
    <property type="protein sequence ID" value="CAF0877488.1"/>
    <property type="molecule type" value="Genomic_DNA"/>
</dbReference>
<comment type="caution">
    <text evidence="1">The sequence shown here is derived from an EMBL/GenBank/DDBJ whole genome shotgun (WGS) entry which is preliminary data.</text>
</comment>
<reference evidence="1" key="1">
    <citation type="submission" date="2021-02" db="EMBL/GenBank/DDBJ databases">
        <authorList>
            <person name="Nowell W R."/>
        </authorList>
    </citation>
    <scope>NUCLEOTIDE SEQUENCE</scope>
</reference>